<feature type="non-terminal residue" evidence="2">
    <location>
        <position position="148"/>
    </location>
</feature>
<organism evidence="2">
    <name type="scientific">uncultured Cellulomonas sp</name>
    <dbReference type="NCBI Taxonomy" id="189682"/>
    <lineage>
        <taxon>Bacteria</taxon>
        <taxon>Bacillati</taxon>
        <taxon>Actinomycetota</taxon>
        <taxon>Actinomycetes</taxon>
        <taxon>Micrococcales</taxon>
        <taxon>Cellulomonadaceae</taxon>
        <taxon>Cellulomonas</taxon>
        <taxon>environmental samples</taxon>
    </lineage>
</organism>
<accession>A0A060C925</accession>
<dbReference type="Gene3D" id="2.60.40.1180">
    <property type="entry name" value="Golgi alpha-mannosidase II"/>
    <property type="match status" value="1"/>
</dbReference>
<dbReference type="EMBL" id="KF122220">
    <property type="protein sequence ID" value="AIA89515.1"/>
    <property type="molecule type" value="Genomic_DNA"/>
</dbReference>
<name>A0A060C925_9CELL</name>
<protein>
    <submittedName>
        <fullName evidence="2">CAZy families GH120 protein</fullName>
    </submittedName>
</protein>
<dbReference type="InterPro" id="IPR049169">
    <property type="entry name" value="Glyco_hydro_120_ins"/>
</dbReference>
<dbReference type="InterPro" id="IPR013780">
    <property type="entry name" value="Glyco_hydro_b"/>
</dbReference>
<sequence>NPFAVPLEGDWVVRPSMLGRLRRHLGAVYLDGRSLREADSQVDVGRGRAVPTIVDDWTGVELRVEDPQWEALCWFARVDEDATTLWADFGDTDPREAQVEINVRPAVFRPEALHIDWITVSGFELARAATQWAPPTAEQEGLVGPNWA</sequence>
<evidence type="ECO:0000259" key="1">
    <source>
        <dbReference type="Pfam" id="PF21258"/>
    </source>
</evidence>
<feature type="non-terminal residue" evidence="2">
    <location>
        <position position="1"/>
    </location>
</feature>
<dbReference type="AlphaFoldDB" id="A0A060C925"/>
<evidence type="ECO:0000313" key="2">
    <source>
        <dbReference type="EMBL" id="AIA89515.1"/>
    </source>
</evidence>
<proteinExistence type="predicted"/>
<feature type="domain" description="Glycoside hydrolase 120 insertion" evidence="1">
    <location>
        <begin position="1"/>
        <end position="101"/>
    </location>
</feature>
<dbReference type="Pfam" id="PF21258">
    <property type="entry name" value="Glyco_hydro_120_ins"/>
    <property type="match status" value="1"/>
</dbReference>
<reference evidence="2" key="1">
    <citation type="journal article" date="2013" name="Environ. Microbiol.">
        <title>Seasonally variable intestinal metagenomes of the red palm weevil (Rhynchophorus ferrugineus).</title>
        <authorList>
            <person name="Jia S."/>
            <person name="Zhang X."/>
            <person name="Zhang G."/>
            <person name="Yin A."/>
            <person name="Zhang S."/>
            <person name="Li F."/>
            <person name="Wang L."/>
            <person name="Zhao D."/>
            <person name="Yun Q."/>
            <person name="Tala"/>
            <person name="Wang J."/>
            <person name="Sun G."/>
            <person name="Baabdullah M."/>
            <person name="Yu X."/>
            <person name="Hu S."/>
            <person name="Al-Mssallem I.S."/>
            <person name="Yu J."/>
        </authorList>
    </citation>
    <scope>NUCLEOTIDE SEQUENCE</scope>
</reference>